<dbReference type="Pfam" id="PF00480">
    <property type="entry name" value="ROK"/>
    <property type="match status" value="1"/>
</dbReference>
<dbReference type="SUPFAM" id="SSF53067">
    <property type="entry name" value="Actin-like ATPase domain"/>
    <property type="match status" value="1"/>
</dbReference>
<name>A0AAJ5QNJ8_9GAMM</name>
<keyword evidence="2" id="KW-0119">Carbohydrate metabolism</keyword>
<dbReference type="EMBL" id="CP104758">
    <property type="protein sequence ID" value="WBG92829.1"/>
    <property type="molecule type" value="Genomic_DNA"/>
</dbReference>
<proteinExistence type="inferred from homology"/>
<sequence>MKNMSKGPALLRLNNQKRVMTQLRRLRVTSRQDLAHILSLSKNTVWLIVDELLEKSLLREIGPISVAAAGRPKIEIALCPEKLKSAGIMVERNAIYWRVCDYFSQVMVEQTRRVDTTNPKKLLDEVANLCSDLAEKHPQLLGIGLGFPGIVDPERGWMHLSSQLGWQDVDLLTPVRQKVGLPLRVMNNVKASALLAVQQLGLKTESSHFYLRIAEGTGGALVQQGEVVTGHSWTAGEAGHLNVQPDGPRCRCGRQGCVEALISKPAIEQQLAQRRPGLSWQTRNEAPKVVDEVMQQAGSFLARAIGQIILLLNPASVIIDAPWNTHTLFCDTVRKRIETSTPAFTFQNTALHFLQTRLDPAVGLSLAVIEQFEQRQD</sequence>
<dbReference type="SUPFAM" id="SSF46785">
    <property type="entry name" value="Winged helix' DNA-binding domain"/>
    <property type="match status" value="1"/>
</dbReference>
<accession>A0AAJ5QNJ8</accession>
<dbReference type="KEGG" id="kpie:N5580_00150"/>
<organism evidence="3 4">
    <name type="scientific">Pantoea piersonii</name>
    <dbReference type="NCBI Taxonomy" id="2364647"/>
    <lineage>
        <taxon>Bacteria</taxon>
        <taxon>Pseudomonadati</taxon>
        <taxon>Pseudomonadota</taxon>
        <taxon>Gammaproteobacteria</taxon>
        <taxon>Enterobacterales</taxon>
        <taxon>Erwiniaceae</taxon>
        <taxon>Pantoea</taxon>
    </lineage>
</organism>
<gene>
    <name evidence="3" type="ORF">N5580_00150</name>
</gene>
<comment type="similarity">
    <text evidence="1">Belongs to the ROK (NagC/XylR) family.</text>
</comment>
<evidence type="ECO:0000313" key="4">
    <source>
        <dbReference type="Proteomes" id="UP001211544"/>
    </source>
</evidence>
<dbReference type="InterPro" id="IPR000600">
    <property type="entry name" value="ROK"/>
</dbReference>
<reference evidence="3 4" key="1">
    <citation type="journal article" date="2022" name="J Glob Antimicrob Resist">
        <title>First complete genome of a multidrug resistant strain of the novel human pathogen Kalamiella piersonii (GABEKP28) identified in human saliva.</title>
        <authorList>
            <person name="McDonagh F."/>
            <person name="Singh N.K."/>
            <person name="Venkateswaran K."/>
            <person name="Lonappan A.M."/>
            <person name="Hallahan B."/>
            <person name="Tuohy A."/>
            <person name="Burke L."/>
            <person name="Kovarova A."/>
            <person name="Miliotis G."/>
        </authorList>
    </citation>
    <scope>NUCLEOTIDE SEQUENCE [LARGE SCALE GENOMIC DNA]</scope>
    <source>
        <strain evidence="3 4">GABEKP28</strain>
    </source>
</reference>
<evidence type="ECO:0000256" key="2">
    <source>
        <dbReference type="ARBA" id="ARBA00023277"/>
    </source>
</evidence>
<evidence type="ECO:0000256" key="1">
    <source>
        <dbReference type="ARBA" id="ARBA00006479"/>
    </source>
</evidence>
<protein>
    <submittedName>
        <fullName evidence="3">ROK family protein</fullName>
    </submittedName>
</protein>
<dbReference type="AlphaFoldDB" id="A0AAJ5QNJ8"/>
<dbReference type="PROSITE" id="PS01125">
    <property type="entry name" value="ROK"/>
    <property type="match status" value="1"/>
</dbReference>
<dbReference type="PANTHER" id="PTHR18964:SF173">
    <property type="entry name" value="GLUCOKINASE"/>
    <property type="match status" value="1"/>
</dbReference>
<dbReference type="PANTHER" id="PTHR18964">
    <property type="entry name" value="ROK (REPRESSOR, ORF, KINASE) FAMILY"/>
    <property type="match status" value="1"/>
</dbReference>
<dbReference type="Gene3D" id="1.10.10.10">
    <property type="entry name" value="Winged helix-like DNA-binding domain superfamily/Winged helix DNA-binding domain"/>
    <property type="match status" value="1"/>
</dbReference>
<dbReference type="InterPro" id="IPR036390">
    <property type="entry name" value="WH_DNA-bd_sf"/>
</dbReference>
<dbReference type="InterPro" id="IPR036388">
    <property type="entry name" value="WH-like_DNA-bd_sf"/>
</dbReference>
<evidence type="ECO:0000313" key="3">
    <source>
        <dbReference type="EMBL" id="WBG92829.1"/>
    </source>
</evidence>
<dbReference type="Proteomes" id="UP001211544">
    <property type="component" value="Chromosome"/>
</dbReference>
<keyword evidence="4" id="KW-1185">Reference proteome</keyword>
<dbReference type="InterPro" id="IPR049874">
    <property type="entry name" value="ROK_cs"/>
</dbReference>
<dbReference type="InterPro" id="IPR043129">
    <property type="entry name" value="ATPase_NBD"/>
</dbReference>
<dbReference type="Gene3D" id="3.30.420.40">
    <property type="match status" value="2"/>
</dbReference>
<dbReference type="RefSeq" id="WP_269950367.1">
    <property type="nucleotide sequence ID" value="NZ_CP104758.1"/>
</dbReference>